<gene>
    <name evidence="1" type="ORF">S40285_10944</name>
</gene>
<keyword evidence="2" id="KW-1185">Reference proteome</keyword>
<accession>A0A084QNY7</accession>
<dbReference type="AlphaFoldDB" id="A0A084QNY7"/>
<protein>
    <submittedName>
        <fullName evidence="1">Uncharacterized protein</fullName>
    </submittedName>
</protein>
<dbReference type="InParanoid" id="A0A084QNY7"/>
<dbReference type="Proteomes" id="UP000028524">
    <property type="component" value="Unassembled WGS sequence"/>
</dbReference>
<organism evidence="1 2">
    <name type="scientific">Stachybotrys chlorohalonatus (strain IBT 40285)</name>
    <dbReference type="NCBI Taxonomy" id="1283841"/>
    <lineage>
        <taxon>Eukaryota</taxon>
        <taxon>Fungi</taxon>
        <taxon>Dikarya</taxon>
        <taxon>Ascomycota</taxon>
        <taxon>Pezizomycotina</taxon>
        <taxon>Sordariomycetes</taxon>
        <taxon>Hypocreomycetidae</taxon>
        <taxon>Hypocreales</taxon>
        <taxon>Stachybotryaceae</taxon>
        <taxon>Stachybotrys</taxon>
    </lineage>
</organism>
<evidence type="ECO:0000313" key="2">
    <source>
        <dbReference type="Proteomes" id="UP000028524"/>
    </source>
</evidence>
<sequence length="179" mass="19616">MDSYNTAPTAMNNGGYYSGNISTITEPIPVSSIAPFVQATEGDAWPADSYTSSNISCQLALNSYGSFFHEAKSQPYMLQPTTEAIYDNGPTMMPLLTPRLPDQVNALANKLDVHGSTDGALSTNQCKSWELDLGTHEAQLVQHNPIKSRCRRRTACDRCREKRVGQPLSLVSIYKNPVS</sequence>
<evidence type="ECO:0000313" key="1">
    <source>
        <dbReference type="EMBL" id="KFA65672.1"/>
    </source>
</evidence>
<name>A0A084QNY7_STAC4</name>
<dbReference type="HOGENOM" id="CLU_1504411_0_0_1"/>
<proteinExistence type="predicted"/>
<dbReference type="EMBL" id="KL660575">
    <property type="protein sequence ID" value="KFA65672.1"/>
    <property type="molecule type" value="Genomic_DNA"/>
</dbReference>
<reference evidence="1 2" key="1">
    <citation type="journal article" date="2014" name="BMC Genomics">
        <title>Comparative genome sequencing reveals chemotype-specific gene clusters in the toxigenic black mold Stachybotrys.</title>
        <authorList>
            <person name="Semeiks J."/>
            <person name="Borek D."/>
            <person name="Otwinowski Z."/>
            <person name="Grishin N.V."/>
        </authorList>
    </citation>
    <scope>NUCLEOTIDE SEQUENCE [LARGE SCALE GENOMIC DNA]</scope>
    <source>
        <strain evidence="1 2">IBT 40285</strain>
    </source>
</reference>